<dbReference type="InterPro" id="IPR032799">
    <property type="entry name" value="TAXi_C"/>
</dbReference>
<protein>
    <submittedName>
        <fullName evidence="8">Beta-site APP-cleaving enzyme</fullName>
    </submittedName>
</protein>
<dbReference type="InterPro" id="IPR051708">
    <property type="entry name" value="Plant_Aspart_Prot_A1"/>
</dbReference>
<evidence type="ECO:0000256" key="2">
    <source>
        <dbReference type="ARBA" id="ARBA00022670"/>
    </source>
</evidence>
<keyword evidence="3" id="KW-0064">Aspartyl protease</keyword>
<dbReference type="EMBL" id="JASCZI010030213">
    <property type="protein sequence ID" value="MED6118480.1"/>
    <property type="molecule type" value="Genomic_DNA"/>
</dbReference>
<keyword evidence="9" id="KW-1185">Reference proteome</keyword>
<keyword evidence="2" id="KW-0645">Protease</keyword>
<evidence type="ECO:0000313" key="8">
    <source>
        <dbReference type="EMBL" id="MED6118480.1"/>
    </source>
</evidence>
<evidence type="ECO:0000256" key="4">
    <source>
        <dbReference type="ARBA" id="ARBA00022801"/>
    </source>
</evidence>
<dbReference type="InterPro" id="IPR034161">
    <property type="entry name" value="Pepsin-like_plant"/>
</dbReference>
<dbReference type="Pfam" id="PF14541">
    <property type="entry name" value="TAXi_C"/>
    <property type="match status" value="1"/>
</dbReference>
<gene>
    <name evidence="8" type="primary">BACE1_3</name>
    <name evidence="8" type="ORF">PIB30_002728</name>
</gene>
<evidence type="ECO:0000256" key="6">
    <source>
        <dbReference type="SAM" id="SignalP"/>
    </source>
</evidence>
<keyword evidence="4" id="KW-0378">Hydrolase</keyword>
<feature type="domain" description="Peptidase A1" evidence="7">
    <location>
        <begin position="105"/>
        <end position="425"/>
    </location>
</feature>
<comment type="caution">
    <text evidence="8">The sequence shown here is derived from an EMBL/GenBank/DDBJ whole genome shotgun (WGS) entry which is preliminary data.</text>
</comment>
<dbReference type="InterPro" id="IPR033121">
    <property type="entry name" value="PEPTIDASE_A1"/>
</dbReference>
<accession>A0ABU6R286</accession>
<feature type="chain" id="PRO_5047062798" evidence="6">
    <location>
        <begin position="22"/>
        <end position="442"/>
    </location>
</feature>
<comment type="similarity">
    <text evidence="1">Belongs to the peptidase A1 family.</text>
</comment>
<dbReference type="Proteomes" id="UP001341840">
    <property type="component" value="Unassembled WGS sequence"/>
</dbReference>
<evidence type="ECO:0000259" key="7">
    <source>
        <dbReference type="PROSITE" id="PS51767"/>
    </source>
</evidence>
<evidence type="ECO:0000256" key="5">
    <source>
        <dbReference type="ARBA" id="ARBA00023180"/>
    </source>
</evidence>
<dbReference type="Pfam" id="PF14543">
    <property type="entry name" value="TAXi_N"/>
    <property type="match status" value="1"/>
</dbReference>
<keyword evidence="6" id="KW-0732">Signal</keyword>
<reference evidence="8 9" key="1">
    <citation type="journal article" date="2023" name="Plants (Basel)">
        <title>Bridging the Gap: Combining Genomics and Transcriptomics Approaches to Understand Stylosanthes scabra, an Orphan Legume from the Brazilian Caatinga.</title>
        <authorList>
            <person name="Ferreira-Neto J.R.C."/>
            <person name="da Silva M.D."/>
            <person name="Binneck E."/>
            <person name="de Melo N.F."/>
            <person name="da Silva R.H."/>
            <person name="de Melo A.L.T.M."/>
            <person name="Pandolfi V."/>
            <person name="Bustamante F.O."/>
            <person name="Brasileiro-Vidal A.C."/>
            <person name="Benko-Iseppon A.M."/>
        </authorList>
    </citation>
    <scope>NUCLEOTIDE SEQUENCE [LARGE SCALE GENOMIC DNA]</scope>
    <source>
        <tissue evidence="8">Leaves</tissue>
    </source>
</reference>
<evidence type="ECO:0000313" key="9">
    <source>
        <dbReference type="Proteomes" id="UP001341840"/>
    </source>
</evidence>
<evidence type="ECO:0000256" key="3">
    <source>
        <dbReference type="ARBA" id="ARBA00022750"/>
    </source>
</evidence>
<dbReference type="InterPro" id="IPR032861">
    <property type="entry name" value="TAXi_N"/>
</dbReference>
<evidence type="ECO:0000256" key="1">
    <source>
        <dbReference type="ARBA" id="ARBA00007447"/>
    </source>
</evidence>
<sequence>MASTTTLLFSLLFLFFSTLNFIPLESSHSNPDISFNNNNNDGFSISLIHRDSPLSPLYNHSKTPHETRISQRLASISRMNYLSSLLHTPQKISTQISYDPDSYLYIASYYIGTPPQKVFGFIDTASDLTWTNSKTSFKSEDSTSFNSLPCKDKMFCQKLPSNQRTCKGNNPCTYLVTYADGASTTGVISQDKFRFDVSRDLGTISFGYADAASSEHFTGKDINGCLGLSRVPPFSLITQLNIKKFSHCLIKDRSKSSKMRFGSEAVIISENSTPLVDDPKYYHVKLEGISVGNTRVSVTSRQLGSIYVDTGASYTMLKNTAYEPFLKLVKTLVAKPPVKSPDDDDLEFCFNANKAEVEGLPKVTFHFKNNLDVTFANDVTYTEKEDGIWCLAIIKSSNEESVLGHFQMINLNVGYDIEENIMSLTSAYCEASTAVGGLVQAI</sequence>
<proteinExistence type="inferred from homology"/>
<dbReference type="SUPFAM" id="SSF50630">
    <property type="entry name" value="Acid proteases"/>
    <property type="match status" value="1"/>
</dbReference>
<dbReference type="InterPro" id="IPR021109">
    <property type="entry name" value="Peptidase_aspartic_dom_sf"/>
</dbReference>
<feature type="signal peptide" evidence="6">
    <location>
        <begin position="1"/>
        <end position="21"/>
    </location>
</feature>
<organism evidence="8 9">
    <name type="scientific">Stylosanthes scabra</name>
    <dbReference type="NCBI Taxonomy" id="79078"/>
    <lineage>
        <taxon>Eukaryota</taxon>
        <taxon>Viridiplantae</taxon>
        <taxon>Streptophyta</taxon>
        <taxon>Embryophyta</taxon>
        <taxon>Tracheophyta</taxon>
        <taxon>Spermatophyta</taxon>
        <taxon>Magnoliopsida</taxon>
        <taxon>eudicotyledons</taxon>
        <taxon>Gunneridae</taxon>
        <taxon>Pentapetalae</taxon>
        <taxon>rosids</taxon>
        <taxon>fabids</taxon>
        <taxon>Fabales</taxon>
        <taxon>Fabaceae</taxon>
        <taxon>Papilionoideae</taxon>
        <taxon>50 kb inversion clade</taxon>
        <taxon>dalbergioids sensu lato</taxon>
        <taxon>Dalbergieae</taxon>
        <taxon>Pterocarpus clade</taxon>
        <taxon>Stylosanthes</taxon>
    </lineage>
</organism>
<dbReference type="CDD" id="cd05476">
    <property type="entry name" value="pepsin_A_like_plant"/>
    <property type="match status" value="1"/>
</dbReference>
<name>A0ABU6R286_9FABA</name>
<dbReference type="PANTHER" id="PTHR47967:SF91">
    <property type="entry name" value="PEPTIDASE A1 DOMAIN-CONTAINING PROTEIN"/>
    <property type="match status" value="1"/>
</dbReference>
<dbReference type="PANTHER" id="PTHR47967">
    <property type="entry name" value="OS07G0603500 PROTEIN-RELATED"/>
    <property type="match status" value="1"/>
</dbReference>
<keyword evidence="5" id="KW-0325">Glycoprotein</keyword>
<dbReference type="PROSITE" id="PS51767">
    <property type="entry name" value="PEPTIDASE_A1"/>
    <property type="match status" value="1"/>
</dbReference>
<dbReference type="Gene3D" id="2.40.70.10">
    <property type="entry name" value="Acid Proteases"/>
    <property type="match status" value="2"/>
</dbReference>